<evidence type="ECO:0008006" key="4">
    <source>
        <dbReference type="Google" id="ProtNLM"/>
    </source>
</evidence>
<proteinExistence type="predicted"/>
<keyword evidence="1" id="KW-1133">Transmembrane helix</keyword>
<name>A0ABX9DW50_9PSEU</name>
<organism evidence="2 3">
    <name type="scientific">Lentzea atacamensis</name>
    <dbReference type="NCBI Taxonomy" id="531938"/>
    <lineage>
        <taxon>Bacteria</taxon>
        <taxon>Bacillati</taxon>
        <taxon>Actinomycetota</taxon>
        <taxon>Actinomycetes</taxon>
        <taxon>Pseudonocardiales</taxon>
        <taxon>Pseudonocardiaceae</taxon>
        <taxon>Lentzea</taxon>
    </lineage>
</organism>
<evidence type="ECO:0000256" key="1">
    <source>
        <dbReference type="SAM" id="Phobius"/>
    </source>
</evidence>
<feature type="transmembrane region" description="Helical" evidence="1">
    <location>
        <begin position="44"/>
        <end position="69"/>
    </location>
</feature>
<evidence type="ECO:0000313" key="3">
    <source>
        <dbReference type="Proteomes" id="UP000248714"/>
    </source>
</evidence>
<dbReference type="RefSeq" id="WP_112231993.1">
    <property type="nucleotide sequence ID" value="NZ_QLTT01000014.1"/>
</dbReference>
<keyword evidence="3" id="KW-1185">Reference proteome</keyword>
<evidence type="ECO:0000313" key="2">
    <source>
        <dbReference type="EMBL" id="RAS59520.1"/>
    </source>
</evidence>
<dbReference type="EMBL" id="QLTT01000014">
    <property type="protein sequence ID" value="RAS59520.1"/>
    <property type="molecule type" value="Genomic_DNA"/>
</dbReference>
<comment type="caution">
    <text evidence="2">The sequence shown here is derived from an EMBL/GenBank/DDBJ whole genome shotgun (WGS) entry which is preliminary data.</text>
</comment>
<feature type="transmembrane region" description="Helical" evidence="1">
    <location>
        <begin position="81"/>
        <end position="99"/>
    </location>
</feature>
<feature type="transmembrane region" description="Helical" evidence="1">
    <location>
        <begin position="12"/>
        <end position="38"/>
    </location>
</feature>
<sequence>MRFSSFVAFLRFIGAFGAGAYFGAAAAGLVAVVTGRVFAPGSTWVAALPFLVILGAVLTAGAAWLTRLWLLPKLRRRRKRWGAAAGVVLTPLAVAFGELGDLAPLGVVLVLIGAVTTAVLWVRWFRARLYAAAAR</sequence>
<protein>
    <recommendedName>
        <fullName evidence="4">Integral membrane protein</fullName>
    </recommendedName>
</protein>
<dbReference type="Proteomes" id="UP000248714">
    <property type="component" value="Unassembled WGS sequence"/>
</dbReference>
<accession>A0ABX9DW50</accession>
<gene>
    <name evidence="2" type="ORF">C8D87_114132</name>
</gene>
<keyword evidence="1" id="KW-0812">Transmembrane</keyword>
<keyword evidence="1" id="KW-0472">Membrane</keyword>
<feature type="transmembrane region" description="Helical" evidence="1">
    <location>
        <begin position="105"/>
        <end position="125"/>
    </location>
</feature>
<reference evidence="2 3" key="1">
    <citation type="submission" date="2018-06" db="EMBL/GenBank/DDBJ databases">
        <title>Genomic Encyclopedia of Type Strains, Phase IV (KMG-IV): sequencing the most valuable type-strain genomes for metagenomic binning, comparative biology and taxonomic classification.</title>
        <authorList>
            <person name="Goeker M."/>
        </authorList>
    </citation>
    <scope>NUCLEOTIDE SEQUENCE [LARGE SCALE GENOMIC DNA]</scope>
    <source>
        <strain evidence="2 3">DSM 45479</strain>
    </source>
</reference>